<evidence type="ECO:0000313" key="6">
    <source>
        <dbReference type="Proteomes" id="UP000887540"/>
    </source>
</evidence>
<dbReference type="InterPro" id="IPR028364">
    <property type="entry name" value="Ribosomal_uL1/biogenesis"/>
</dbReference>
<evidence type="ECO:0000256" key="1">
    <source>
        <dbReference type="ARBA" id="ARBA00010531"/>
    </source>
</evidence>
<dbReference type="WBParaSite" id="ACRNAN_scaffold7386.g15046.t1">
    <property type="protein sequence ID" value="ACRNAN_scaffold7386.g15046.t1"/>
    <property type="gene ID" value="ACRNAN_scaffold7386.g15046"/>
</dbReference>
<dbReference type="Proteomes" id="UP000887540">
    <property type="component" value="Unplaced"/>
</dbReference>
<sequence length="394" mass="45461">MSEDGMLLPSIRSLIVSTSKLTCPRLFVQEFLSPTATEWNQNRGRKRNFKTGYSKEVKRLKRIAREEKEQKRKENKQRFLDNMTKGSGKKEIVKRITLRYEAENEVNLPDVPLTDVYFRDQVKTQFEPLRKALETYRMLALNPIISNRKNALLKLRCELNMTAEKTGKFVSSSQELVLVPHPFSFSERRILMAFIKDKILAEKAKEAGAELILGPDSIRKILKGQIKLDDYDFCLAYSDMASTILPLRGVLRYRYPNKLNGALTDDIVGTIEQFKKGVKINIVQSTSTLSWGTAEIVIGRLNMTDDEIEANVKVIIQALCKHRNLALGPFINRARLICRGVRHPYSIDLTEFMPVATEEQLEKMGRKKKKKKEKKEELKEKENQEIIDPFIAYM</sequence>
<comment type="similarity">
    <text evidence="1">Belongs to the universal ribosomal protein uL1 family.</text>
</comment>
<dbReference type="Gene3D" id="3.30.190.20">
    <property type="match status" value="1"/>
</dbReference>
<dbReference type="GO" id="GO:1990904">
    <property type="term" value="C:ribonucleoprotein complex"/>
    <property type="evidence" value="ECO:0007669"/>
    <property type="project" value="UniProtKB-KW"/>
</dbReference>
<dbReference type="Gene3D" id="3.40.50.790">
    <property type="match status" value="1"/>
</dbReference>
<evidence type="ECO:0000256" key="2">
    <source>
        <dbReference type="ARBA" id="ARBA00022980"/>
    </source>
</evidence>
<evidence type="ECO:0000313" key="7">
    <source>
        <dbReference type="WBParaSite" id="ACRNAN_scaffold7386.g15046.t1"/>
    </source>
</evidence>
<dbReference type="PANTHER" id="PTHR36427:SF3">
    <property type="entry name" value="LARGE RIBOSOMAL SUBUNIT PROTEIN UL1M"/>
    <property type="match status" value="1"/>
</dbReference>
<feature type="region of interest" description="Disordered" evidence="5">
    <location>
        <begin position="360"/>
        <end position="381"/>
    </location>
</feature>
<dbReference type="InterPro" id="IPR023674">
    <property type="entry name" value="Ribosomal_uL1-like"/>
</dbReference>
<evidence type="ECO:0000256" key="4">
    <source>
        <dbReference type="SAM" id="Coils"/>
    </source>
</evidence>
<keyword evidence="2" id="KW-0689">Ribosomal protein</keyword>
<name>A0A914ECW6_9BILA</name>
<dbReference type="Pfam" id="PF00687">
    <property type="entry name" value="Ribosomal_L1"/>
    <property type="match status" value="1"/>
</dbReference>
<dbReference type="InterPro" id="IPR016095">
    <property type="entry name" value="Ribosomal_uL1_3-a/b-sand"/>
</dbReference>
<protein>
    <submittedName>
        <fullName evidence="7">Ribosomal protein L1</fullName>
    </submittedName>
</protein>
<accession>A0A914ECW6</accession>
<proteinExistence type="inferred from homology"/>
<dbReference type="PANTHER" id="PTHR36427">
    <property type="entry name" value="54S RIBOSOMAL PROTEIN L1, MITOCHONDRIAL"/>
    <property type="match status" value="1"/>
</dbReference>
<keyword evidence="6" id="KW-1185">Reference proteome</keyword>
<organism evidence="6 7">
    <name type="scientific">Acrobeloides nanus</name>
    <dbReference type="NCBI Taxonomy" id="290746"/>
    <lineage>
        <taxon>Eukaryota</taxon>
        <taxon>Metazoa</taxon>
        <taxon>Ecdysozoa</taxon>
        <taxon>Nematoda</taxon>
        <taxon>Chromadorea</taxon>
        <taxon>Rhabditida</taxon>
        <taxon>Tylenchina</taxon>
        <taxon>Cephalobomorpha</taxon>
        <taxon>Cephaloboidea</taxon>
        <taxon>Cephalobidae</taxon>
        <taxon>Acrobeloides</taxon>
    </lineage>
</organism>
<keyword evidence="3" id="KW-0687">Ribonucleoprotein</keyword>
<feature type="coiled-coil region" evidence="4">
    <location>
        <begin position="50"/>
        <end position="77"/>
    </location>
</feature>
<dbReference type="AlphaFoldDB" id="A0A914ECW6"/>
<dbReference type="GO" id="GO:0005840">
    <property type="term" value="C:ribosome"/>
    <property type="evidence" value="ECO:0007669"/>
    <property type="project" value="UniProtKB-KW"/>
</dbReference>
<dbReference type="SUPFAM" id="SSF56808">
    <property type="entry name" value="Ribosomal protein L1"/>
    <property type="match status" value="1"/>
</dbReference>
<evidence type="ECO:0000256" key="5">
    <source>
        <dbReference type="SAM" id="MobiDB-lite"/>
    </source>
</evidence>
<reference evidence="7" key="1">
    <citation type="submission" date="2022-11" db="UniProtKB">
        <authorList>
            <consortium name="WormBaseParasite"/>
        </authorList>
    </citation>
    <scope>IDENTIFICATION</scope>
</reference>
<evidence type="ECO:0000256" key="3">
    <source>
        <dbReference type="ARBA" id="ARBA00023274"/>
    </source>
</evidence>
<keyword evidence="4" id="KW-0175">Coiled coil</keyword>